<gene>
    <name evidence="2" type="ORF">ENV17_06090</name>
</gene>
<proteinExistence type="predicted"/>
<feature type="compositionally biased region" description="Low complexity" evidence="1">
    <location>
        <begin position="418"/>
        <end position="432"/>
    </location>
</feature>
<dbReference type="EMBL" id="DTFI01000152">
    <property type="protein sequence ID" value="HGI43936.1"/>
    <property type="molecule type" value="Genomic_DNA"/>
</dbReference>
<protein>
    <recommendedName>
        <fullName evidence="3">Transposase</fullName>
    </recommendedName>
</protein>
<reference evidence="2" key="1">
    <citation type="journal article" date="2020" name="mSystems">
        <title>Genome- and Community-Level Interaction Insights into Carbon Utilization and Element Cycling Functions of Hydrothermarchaeota in Hydrothermal Sediment.</title>
        <authorList>
            <person name="Zhou Z."/>
            <person name="Liu Y."/>
            <person name="Xu W."/>
            <person name="Pan J."/>
            <person name="Luo Z.H."/>
            <person name="Li M."/>
        </authorList>
    </citation>
    <scope>NUCLEOTIDE SEQUENCE [LARGE SCALE GENOMIC DNA]</scope>
    <source>
        <strain evidence="2">SpSt-735</strain>
    </source>
</reference>
<evidence type="ECO:0000256" key="1">
    <source>
        <dbReference type="SAM" id="MobiDB-lite"/>
    </source>
</evidence>
<feature type="region of interest" description="Disordered" evidence="1">
    <location>
        <begin position="411"/>
        <end position="501"/>
    </location>
</feature>
<sequence length="501" mass="57355">MRNKNGKRGVVEGFRVLTLTYSLDDLRREQPEAVDRLMELFREYRAIAALYYWSKRLGLGEGVEQALERAQEEIPSYWRKVFDERSPLYLFNEVKEMPRPRKAILKLPLIEALHQNAGAFIDEGRLVLRLGGRERLVLPVPERALRWLKEKEREVAPLRVHKTVLIQWRPERAQVLKVQIVLKVERPRPPRPDPRDALLVFIDINSSYGFAAVFASFNGSRVLVHETMKLRPPNRGRRLREAAKRQQAAAHGSKPNVNYALARLSMRFDARGWVKKAAAEIFKKAFTYARGRDVLMNFDIPGSETVRNGHLQRTLLSIRKVAENLANWYGVYVTFECFPSRRCPACEERLREYRTTRTRVCICGACGFQEERDRIPFYWWLRELGLPLPRPPRLPKPRDPEALGGRRENQLAGECPQGRNPAAPARAGHPRGSTTPKGAAGPGAVTKMARWSPSGLHEHPGKPGRPHPRAAHQSPARGDDGWAQRGQKSAANPARRWRKTF</sequence>
<dbReference type="AlphaFoldDB" id="A0A7C4BA05"/>
<accession>A0A7C4BA05</accession>
<comment type="caution">
    <text evidence="2">The sequence shown here is derived from an EMBL/GenBank/DDBJ whole genome shotgun (WGS) entry which is preliminary data.</text>
</comment>
<evidence type="ECO:0008006" key="3">
    <source>
        <dbReference type="Google" id="ProtNLM"/>
    </source>
</evidence>
<name>A0A7C4BA05_THEPE</name>
<organism evidence="2">
    <name type="scientific">Thermofilum pendens</name>
    <dbReference type="NCBI Taxonomy" id="2269"/>
    <lineage>
        <taxon>Archaea</taxon>
        <taxon>Thermoproteota</taxon>
        <taxon>Thermoprotei</taxon>
        <taxon>Thermofilales</taxon>
        <taxon>Thermofilaceae</taxon>
        <taxon>Thermofilum</taxon>
    </lineage>
</organism>
<evidence type="ECO:0000313" key="2">
    <source>
        <dbReference type="EMBL" id="HGI43936.1"/>
    </source>
</evidence>